<protein>
    <submittedName>
        <fullName evidence="2">Uncharacterized protein</fullName>
    </submittedName>
</protein>
<dbReference type="EMBL" id="CP111014">
    <property type="protein sequence ID" value="WAR00298.1"/>
    <property type="molecule type" value="Genomic_DNA"/>
</dbReference>
<proteinExistence type="predicted"/>
<evidence type="ECO:0000256" key="1">
    <source>
        <dbReference type="SAM" id="MobiDB-lite"/>
    </source>
</evidence>
<organism evidence="2 3">
    <name type="scientific">Mya arenaria</name>
    <name type="common">Soft-shell clam</name>
    <dbReference type="NCBI Taxonomy" id="6604"/>
    <lineage>
        <taxon>Eukaryota</taxon>
        <taxon>Metazoa</taxon>
        <taxon>Spiralia</taxon>
        <taxon>Lophotrochozoa</taxon>
        <taxon>Mollusca</taxon>
        <taxon>Bivalvia</taxon>
        <taxon>Autobranchia</taxon>
        <taxon>Heteroconchia</taxon>
        <taxon>Euheterodonta</taxon>
        <taxon>Imparidentia</taxon>
        <taxon>Neoheterodontei</taxon>
        <taxon>Myida</taxon>
        <taxon>Myoidea</taxon>
        <taxon>Myidae</taxon>
        <taxon>Mya</taxon>
    </lineage>
</organism>
<dbReference type="Pfam" id="PF10203">
    <property type="entry name" value="Pet191_N"/>
    <property type="match status" value="1"/>
</dbReference>
<keyword evidence="3" id="KW-1185">Reference proteome</keyword>
<accession>A0ABY7DRI1</accession>
<feature type="non-terminal residue" evidence="2">
    <location>
        <position position="1"/>
    </location>
</feature>
<gene>
    <name evidence="2" type="ORF">MAR_024670</name>
</gene>
<dbReference type="Proteomes" id="UP001164746">
    <property type="component" value="Chromosome 3"/>
</dbReference>
<sequence>RQRFWVERRSDHRAFPAGSLYVCVSSSNQATRSLTAGPEGSMCGVYPHAGQGVGQGRGGREVKRGVDSRCTGTHPAGEGPQPRGKVTAGSHSAHVPYASYSVQTTMGSVTYFLEDLGREDLGLPDLGREVLEDFGFMACCAPSAVYASSMALSSSSRSCSSAFSSRFSPPTMIFFSIAASFWANASCSSLHTSSHITILELLAKLFNLLLELSEQGVLWILIDLCLVLDVLGTVCVAELVFEFPPRESCSSLVSLEFLYGMCELLPSTRADMTLPRVDRDRLILVASFNRWPENQTPRECLLRGHNMPEECKCHRIDLYKCKRSQVDARTRFRGKHDL</sequence>
<dbReference type="InterPro" id="IPR018793">
    <property type="entry name" value="Cyt_c_oxidase_assmbl_Pet191"/>
</dbReference>
<feature type="region of interest" description="Disordered" evidence="1">
    <location>
        <begin position="53"/>
        <end position="88"/>
    </location>
</feature>
<evidence type="ECO:0000313" key="3">
    <source>
        <dbReference type="Proteomes" id="UP001164746"/>
    </source>
</evidence>
<feature type="compositionally biased region" description="Basic and acidic residues" evidence="1">
    <location>
        <begin position="58"/>
        <end position="67"/>
    </location>
</feature>
<name>A0ABY7DRI1_MYAAR</name>
<evidence type="ECO:0000313" key="2">
    <source>
        <dbReference type="EMBL" id="WAR00298.1"/>
    </source>
</evidence>
<reference evidence="2" key="1">
    <citation type="submission" date="2022-11" db="EMBL/GenBank/DDBJ databases">
        <title>Centuries of genome instability and evolution in soft-shell clam transmissible cancer (bioRxiv).</title>
        <authorList>
            <person name="Hart S.F.M."/>
            <person name="Yonemitsu M.A."/>
            <person name="Giersch R.M."/>
            <person name="Beal B.F."/>
            <person name="Arriagada G."/>
            <person name="Davis B.W."/>
            <person name="Ostrander E.A."/>
            <person name="Goff S.P."/>
            <person name="Metzger M.J."/>
        </authorList>
    </citation>
    <scope>NUCLEOTIDE SEQUENCE</scope>
    <source>
        <strain evidence="2">MELC-2E11</strain>
        <tissue evidence="2">Siphon/mantle</tissue>
    </source>
</reference>